<dbReference type="EnsemblBacteria" id="BAC88786">
    <property type="protein sequence ID" value="BAC88786"/>
    <property type="gene ID" value="BAC88786"/>
</dbReference>
<dbReference type="HOGENOM" id="CLU_181431_0_0_3"/>
<dbReference type="RefSeq" id="WP_011140847.1">
    <property type="nucleotide sequence ID" value="NC_005125.1"/>
</dbReference>
<dbReference type="PhylomeDB" id="Q7NMC1"/>
<dbReference type="AlphaFoldDB" id="Q7NMC1"/>
<dbReference type="STRING" id="251221.gene:10758323"/>
<dbReference type="KEGG" id="gvi:gsl0845"/>
<protein>
    <submittedName>
        <fullName evidence="2">Gsl0845 protein</fullName>
    </submittedName>
</protein>
<dbReference type="OrthoDB" id="428593at2"/>
<dbReference type="EMBL" id="BA000045">
    <property type="protein sequence ID" value="BAC88786.1"/>
    <property type="molecule type" value="Genomic_DNA"/>
</dbReference>
<dbReference type="GO" id="GO:0006355">
    <property type="term" value="P:regulation of DNA-templated transcription"/>
    <property type="evidence" value="ECO:0007669"/>
    <property type="project" value="InterPro"/>
</dbReference>
<evidence type="ECO:0000259" key="1">
    <source>
        <dbReference type="Pfam" id="PF01402"/>
    </source>
</evidence>
<name>Q7NMC1_GLOVI</name>
<sequence length="99" mass="11590">MVFVLRARITYQYVIKISEGVVHFNIYVDDQTGEQLKRVAGQTGLTRNALIRQALREWLATRDQPRWPDIVMEFKGVEDLPTFESYRDELLPPRQDPLA</sequence>
<reference evidence="2 3" key="2">
    <citation type="journal article" date="2003" name="DNA Res.">
        <title>Complete genome structure of Gloeobacter violaceus PCC 7421, a cyanobacterium that lacks thylakoids (supplement).</title>
        <authorList>
            <person name="Nakamura Y."/>
            <person name="Kaneko T."/>
            <person name="Sato S."/>
            <person name="Mimuro M."/>
            <person name="Miyashita H."/>
            <person name="Tsuchiya T."/>
            <person name="Sasamoto S."/>
            <person name="Watanabe A."/>
            <person name="Kawashima K."/>
            <person name="Kishida Y."/>
            <person name="Kiyokawa C."/>
            <person name="Kohara M."/>
            <person name="Matsumoto M."/>
            <person name="Matsuno A."/>
            <person name="Nakazaki N."/>
            <person name="Shimpo S."/>
            <person name="Takeuchi C."/>
            <person name="Yamada M."/>
            <person name="Tabata S."/>
        </authorList>
    </citation>
    <scope>NUCLEOTIDE SEQUENCE [LARGE SCALE GENOMIC DNA]</scope>
    <source>
        <strain evidence="3">ATCC 29082 / PCC 7421</strain>
    </source>
</reference>
<accession>Q7NMC1</accession>
<keyword evidence="3" id="KW-1185">Reference proteome</keyword>
<evidence type="ECO:0000313" key="3">
    <source>
        <dbReference type="Proteomes" id="UP000000557"/>
    </source>
</evidence>
<dbReference type="InterPro" id="IPR010985">
    <property type="entry name" value="Ribbon_hlx_hlx"/>
</dbReference>
<dbReference type="SUPFAM" id="SSF47598">
    <property type="entry name" value="Ribbon-helix-helix"/>
    <property type="match status" value="1"/>
</dbReference>
<reference evidence="2 3" key="1">
    <citation type="journal article" date="2003" name="DNA Res.">
        <title>Complete genome structure of Gloeobacter violaceus PCC 7421, a cyanobacterium that lacks thylakoids.</title>
        <authorList>
            <person name="Nakamura Y."/>
            <person name="Kaneko T."/>
            <person name="Sato S."/>
            <person name="Mimuro M."/>
            <person name="Miyashita H."/>
            <person name="Tsuchiya T."/>
            <person name="Sasamoto S."/>
            <person name="Watanabe A."/>
            <person name="Kawashima K."/>
            <person name="Kishida Y."/>
            <person name="Kiyokawa C."/>
            <person name="Kohara M."/>
            <person name="Matsumoto M."/>
            <person name="Matsuno A."/>
            <person name="Nakazaki N."/>
            <person name="Shimpo S."/>
            <person name="Takeuchi C."/>
            <person name="Yamada M."/>
            <person name="Tabata S."/>
        </authorList>
    </citation>
    <scope>NUCLEOTIDE SEQUENCE [LARGE SCALE GENOMIC DNA]</scope>
    <source>
        <strain evidence="3">ATCC 29082 / PCC 7421</strain>
    </source>
</reference>
<feature type="domain" description="Ribbon-helix-helix protein CopG" evidence="1">
    <location>
        <begin position="24"/>
        <end position="61"/>
    </location>
</feature>
<dbReference type="Proteomes" id="UP000000557">
    <property type="component" value="Chromosome"/>
</dbReference>
<gene>
    <name evidence="2" type="ordered locus">gsl0845</name>
</gene>
<dbReference type="CDD" id="cd21631">
    <property type="entry name" value="RHH_CopG_NikR-like"/>
    <property type="match status" value="1"/>
</dbReference>
<dbReference type="PATRIC" id="fig|251221.4.peg.862"/>
<dbReference type="Pfam" id="PF01402">
    <property type="entry name" value="RHH_1"/>
    <property type="match status" value="1"/>
</dbReference>
<proteinExistence type="predicted"/>
<dbReference type="eggNOG" id="COG3905">
    <property type="taxonomic scope" value="Bacteria"/>
</dbReference>
<dbReference type="InParanoid" id="Q7NMC1"/>
<evidence type="ECO:0000313" key="2">
    <source>
        <dbReference type="EMBL" id="BAC88786.1"/>
    </source>
</evidence>
<dbReference type="InterPro" id="IPR002145">
    <property type="entry name" value="CopG"/>
</dbReference>
<organism evidence="2 3">
    <name type="scientific">Gloeobacter violaceus (strain ATCC 29082 / PCC 7421)</name>
    <dbReference type="NCBI Taxonomy" id="251221"/>
    <lineage>
        <taxon>Bacteria</taxon>
        <taxon>Bacillati</taxon>
        <taxon>Cyanobacteriota</taxon>
        <taxon>Cyanophyceae</taxon>
        <taxon>Gloeobacterales</taxon>
        <taxon>Gloeobacteraceae</taxon>
        <taxon>Gloeobacter</taxon>
    </lineage>
</organism>